<dbReference type="GO" id="GO:0008568">
    <property type="term" value="F:microtubule severing ATPase activity"/>
    <property type="evidence" value="ECO:0007669"/>
    <property type="project" value="UniProtKB-EC"/>
</dbReference>
<dbReference type="WBParaSite" id="ACRNAN_scaffold402.g13958.t1">
    <property type="protein sequence ID" value="ACRNAN_scaffold402.g13958.t1"/>
    <property type="gene ID" value="ACRNAN_scaffold402.g13958"/>
</dbReference>
<evidence type="ECO:0000259" key="8">
    <source>
        <dbReference type="SMART" id="SM00382"/>
    </source>
</evidence>
<organism evidence="9 10">
    <name type="scientific">Acrobeloides nanus</name>
    <dbReference type="NCBI Taxonomy" id="290746"/>
    <lineage>
        <taxon>Eukaryota</taxon>
        <taxon>Metazoa</taxon>
        <taxon>Ecdysozoa</taxon>
        <taxon>Nematoda</taxon>
        <taxon>Chromadorea</taxon>
        <taxon>Rhabditida</taxon>
        <taxon>Tylenchina</taxon>
        <taxon>Cephalobomorpha</taxon>
        <taxon>Cephaloboidea</taxon>
        <taxon>Cephalobidae</taxon>
        <taxon>Acrobeloides</taxon>
    </lineage>
</organism>
<evidence type="ECO:0000313" key="10">
    <source>
        <dbReference type="WBParaSite" id="ACRNAN_scaffold402.g13958.t1"/>
    </source>
</evidence>
<dbReference type="InterPro" id="IPR003959">
    <property type="entry name" value="ATPase_AAA_core"/>
</dbReference>
<feature type="region of interest" description="Disordered" evidence="7">
    <location>
        <begin position="31"/>
        <end position="54"/>
    </location>
</feature>
<proteinExistence type="predicted"/>
<dbReference type="GO" id="GO:0005524">
    <property type="term" value="F:ATP binding"/>
    <property type="evidence" value="ECO:0007669"/>
    <property type="project" value="UniProtKB-KW"/>
</dbReference>
<dbReference type="InterPro" id="IPR050304">
    <property type="entry name" value="MT-severing_AAA_ATPase"/>
</dbReference>
<feature type="compositionally biased region" description="Polar residues" evidence="7">
    <location>
        <begin position="31"/>
        <end position="40"/>
    </location>
</feature>
<feature type="compositionally biased region" description="Basic and acidic residues" evidence="7">
    <location>
        <begin position="41"/>
        <end position="53"/>
    </location>
</feature>
<dbReference type="FunFam" id="3.40.50.300:FF:001054">
    <property type="entry name" value="ATPase, AAA family, putative"/>
    <property type="match status" value="1"/>
</dbReference>
<accession>A0A914DVN1</accession>
<dbReference type="AlphaFoldDB" id="A0A914DVN1"/>
<keyword evidence="4" id="KW-0067">ATP-binding</keyword>
<dbReference type="GO" id="GO:0005737">
    <property type="term" value="C:cytoplasm"/>
    <property type="evidence" value="ECO:0007669"/>
    <property type="project" value="UniProtKB-SubCell"/>
</dbReference>
<feature type="domain" description="AAA+ ATPase" evidence="8">
    <location>
        <begin position="113"/>
        <end position="249"/>
    </location>
</feature>
<name>A0A914DVN1_9BILA</name>
<dbReference type="InterPro" id="IPR003593">
    <property type="entry name" value="AAA+_ATPase"/>
</dbReference>
<dbReference type="EC" id="5.6.1.1" evidence="6"/>
<evidence type="ECO:0000313" key="9">
    <source>
        <dbReference type="Proteomes" id="UP000887540"/>
    </source>
</evidence>
<dbReference type="Gene3D" id="3.40.50.300">
    <property type="entry name" value="P-loop containing nucleotide triphosphate hydrolases"/>
    <property type="match status" value="1"/>
</dbReference>
<dbReference type="GO" id="GO:0015630">
    <property type="term" value="C:microtubule cytoskeleton"/>
    <property type="evidence" value="ECO:0007669"/>
    <property type="project" value="TreeGrafter"/>
</dbReference>
<dbReference type="PANTHER" id="PTHR23074">
    <property type="entry name" value="AAA DOMAIN-CONTAINING"/>
    <property type="match status" value="1"/>
</dbReference>
<reference evidence="10" key="1">
    <citation type="submission" date="2022-11" db="UniProtKB">
        <authorList>
            <consortium name="WormBaseParasite"/>
        </authorList>
    </citation>
    <scope>IDENTIFICATION</scope>
</reference>
<comment type="catalytic activity">
    <reaction evidence="5">
        <text>n ATP + n H2O + a microtubule = n ADP + n phosphate + (n+1) alpha/beta tubulin heterodimers.</text>
        <dbReference type="EC" id="5.6.1.1"/>
    </reaction>
</comment>
<keyword evidence="3" id="KW-0547">Nucleotide-binding</keyword>
<dbReference type="Proteomes" id="UP000887540">
    <property type="component" value="Unplaced"/>
</dbReference>
<evidence type="ECO:0000256" key="7">
    <source>
        <dbReference type="SAM" id="MobiDB-lite"/>
    </source>
</evidence>
<dbReference type="GO" id="GO:0016887">
    <property type="term" value="F:ATP hydrolysis activity"/>
    <property type="evidence" value="ECO:0007669"/>
    <property type="project" value="InterPro"/>
</dbReference>
<evidence type="ECO:0000256" key="1">
    <source>
        <dbReference type="ARBA" id="ARBA00004496"/>
    </source>
</evidence>
<evidence type="ECO:0000256" key="3">
    <source>
        <dbReference type="ARBA" id="ARBA00022741"/>
    </source>
</evidence>
<keyword evidence="2" id="KW-0963">Cytoplasm</keyword>
<protein>
    <recommendedName>
        <fullName evidence="6">microtubule-severing ATPase</fullName>
        <ecNumber evidence="6">5.6.1.1</ecNumber>
    </recommendedName>
</protein>
<keyword evidence="9" id="KW-1185">Reference proteome</keyword>
<evidence type="ECO:0000256" key="6">
    <source>
        <dbReference type="ARBA" id="ARBA00038871"/>
    </source>
</evidence>
<dbReference type="InterPro" id="IPR027417">
    <property type="entry name" value="P-loop_NTPase"/>
</dbReference>
<dbReference type="SMART" id="SM00382">
    <property type="entry name" value="AAA"/>
    <property type="match status" value="1"/>
</dbReference>
<dbReference type="PANTHER" id="PTHR23074:SF86">
    <property type="entry name" value="SPASTIN"/>
    <property type="match status" value="1"/>
</dbReference>
<evidence type="ECO:0000256" key="4">
    <source>
        <dbReference type="ARBA" id="ARBA00022840"/>
    </source>
</evidence>
<dbReference type="Pfam" id="PF00004">
    <property type="entry name" value="AAA"/>
    <property type="match status" value="1"/>
</dbReference>
<comment type="subcellular location">
    <subcellularLocation>
        <location evidence="1">Cytoplasm</location>
    </subcellularLocation>
</comment>
<evidence type="ECO:0000256" key="2">
    <source>
        <dbReference type="ARBA" id="ARBA00022490"/>
    </source>
</evidence>
<dbReference type="Gene3D" id="1.10.8.60">
    <property type="match status" value="1"/>
</dbReference>
<dbReference type="SUPFAM" id="SSF52540">
    <property type="entry name" value="P-loop containing nucleoside triphosphate hydrolases"/>
    <property type="match status" value="1"/>
</dbReference>
<evidence type="ECO:0000256" key="5">
    <source>
        <dbReference type="ARBA" id="ARBA00036378"/>
    </source>
</evidence>
<sequence length="359" mass="40118">MFKTASGGEVSHEKFVPPLLQPKAIVIPQQKLQDCGNSTEKSTEDPEQSKKEISPLLVDVNPELGEEILRTIVSGTETSLDDIVGNSIAKDALEWAVVFPNMNPDIFTGLLQPDRGILLFGPPGNGKTMLAKAVASVSKYTFFNISAATIMSKWVGEAEKMIQALFQMAKNGQPSIIFVDELDSMLCERNESEGGCSRRVKTEFLLQFDGCMSKQTDRILVLGATNRPHELDDGILRRFPKRIFIDLPDVNTREALLQKTFTKGGRSLRLAIEPEEWRSFAESLEGYSHSDIVALCREAAFLPLRDMSRDRLTSGLKQHELRPITIADLKTASSVIRPCTNQEHLKRMREFAEKFAQTF</sequence>